<evidence type="ECO:0000313" key="8">
    <source>
        <dbReference type="Proteomes" id="UP000308671"/>
    </source>
</evidence>
<dbReference type="Proteomes" id="UP000308671">
    <property type="component" value="Unassembled WGS sequence"/>
</dbReference>
<feature type="region of interest" description="Disordered" evidence="5">
    <location>
        <begin position="537"/>
        <end position="584"/>
    </location>
</feature>
<feature type="domain" description="RING-type" evidence="6">
    <location>
        <begin position="330"/>
        <end position="378"/>
    </location>
</feature>
<dbReference type="GO" id="GO:0005634">
    <property type="term" value="C:nucleus"/>
    <property type="evidence" value="ECO:0007669"/>
    <property type="project" value="TreeGrafter"/>
</dbReference>
<comment type="caution">
    <text evidence="7">The sequence shown here is derived from an EMBL/GenBank/DDBJ whole genome shotgun (WGS) entry which is preliminary data.</text>
</comment>
<dbReference type="OrthoDB" id="8062037at2759"/>
<dbReference type="GO" id="GO:0061630">
    <property type="term" value="F:ubiquitin protein ligase activity"/>
    <property type="evidence" value="ECO:0007669"/>
    <property type="project" value="TreeGrafter"/>
</dbReference>
<dbReference type="GO" id="GO:0008270">
    <property type="term" value="F:zinc ion binding"/>
    <property type="evidence" value="ECO:0007669"/>
    <property type="project" value="UniProtKB-KW"/>
</dbReference>
<dbReference type="PROSITE" id="PS50089">
    <property type="entry name" value="ZF_RING_2"/>
    <property type="match status" value="1"/>
</dbReference>
<feature type="compositionally biased region" description="Polar residues" evidence="5">
    <location>
        <begin position="214"/>
        <end position="225"/>
    </location>
</feature>
<dbReference type="EMBL" id="PQXL01000423">
    <property type="protein sequence ID" value="THV46034.1"/>
    <property type="molecule type" value="Genomic_DNA"/>
</dbReference>
<keyword evidence="2 4" id="KW-0863">Zinc-finger</keyword>
<feature type="region of interest" description="Disordered" evidence="5">
    <location>
        <begin position="610"/>
        <end position="661"/>
    </location>
</feature>
<feature type="compositionally biased region" description="Polar residues" evidence="5">
    <location>
        <begin position="151"/>
        <end position="165"/>
    </location>
</feature>
<feature type="region of interest" description="Disordered" evidence="5">
    <location>
        <begin position="102"/>
        <end position="125"/>
    </location>
</feature>
<sequence length="661" mass="73270">MDNTMEDDDIDMPYAPPVQNANTSRCPNNEASRNGMQPPSTRYPPLMNPWAGYQTGYNMNSTLYGTSNYPSTPYSDGRPNYSSPSYAAHWSQNSRAQGIPYHDFTDFQHHNSEPPLSRSYPTLPPMSGPPEYNSWTGPWPHNSRAMPMFANENSIPDNNNASQRLGNDGVSGASQEQVQQRRREREPELRHRHAPQSTNSEAFGPASPHVPNPAGTSEWNRSSARSGRRLADAQRRAVLGRASRPGRDSDTDEEEWGESDEDDDVMGGLATAHMQLLGNAAFASALRSRGVSLSRAFDLGVDGKGKPSKKFLSSLQKMNVDALTQEERNCSICYEEIGVANPEGVIEQPLRMPKCKHIFGDVCLKTWFKENDSCPYCRDKVPTQSTRKAIEQLVRQQMRYRHNGTARSAEADLLNSGPLDQEYHTPVWSATDTVESRRRGARGRPTVFGTAPAPPGRRPSLMSSNRLYTPTSQLQNEVNPYQTHSRHNSNSEGVLPGTMGAPITNNGQRQPTSLTTNSLGHSANSAGYMFPSNLSSGSSAVSNTFMPPPAPSYSQPRPSGFGSMGAPAFDPTESVNPGQHHNYQSPAYQQEDSVVFQNLQLARGFGFRTQQQGQQYQQNHQAEQQLQQHQQTRQREHEQQNQRGGRDAELYPAPNGDMGNF</sequence>
<evidence type="ECO:0000313" key="7">
    <source>
        <dbReference type="EMBL" id="THV46034.1"/>
    </source>
</evidence>
<dbReference type="PANTHER" id="PTHR45931">
    <property type="entry name" value="SI:CH211-59O9.10"/>
    <property type="match status" value="1"/>
</dbReference>
<feature type="compositionally biased region" description="Polar residues" evidence="5">
    <location>
        <begin position="19"/>
        <end position="40"/>
    </location>
</feature>
<evidence type="ECO:0000259" key="6">
    <source>
        <dbReference type="PROSITE" id="PS50089"/>
    </source>
</evidence>
<dbReference type="InterPro" id="IPR001841">
    <property type="entry name" value="Znf_RING"/>
</dbReference>
<organism evidence="7 8">
    <name type="scientific">Botrytis galanthina</name>
    <dbReference type="NCBI Taxonomy" id="278940"/>
    <lineage>
        <taxon>Eukaryota</taxon>
        <taxon>Fungi</taxon>
        <taxon>Dikarya</taxon>
        <taxon>Ascomycota</taxon>
        <taxon>Pezizomycotina</taxon>
        <taxon>Leotiomycetes</taxon>
        <taxon>Helotiales</taxon>
        <taxon>Sclerotiniaceae</taxon>
        <taxon>Botrytis</taxon>
    </lineage>
</organism>
<feature type="compositionally biased region" description="Polar residues" evidence="5">
    <location>
        <begin position="481"/>
        <end position="492"/>
    </location>
</feature>
<name>A0A4S8QYY1_9HELO</name>
<keyword evidence="1" id="KW-0479">Metal-binding</keyword>
<feature type="compositionally biased region" description="Basic and acidic residues" evidence="5">
    <location>
        <begin position="179"/>
        <end position="189"/>
    </location>
</feature>
<accession>A0A4S8QYY1</accession>
<dbReference type="GO" id="GO:0006511">
    <property type="term" value="P:ubiquitin-dependent protein catabolic process"/>
    <property type="evidence" value="ECO:0007669"/>
    <property type="project" value="TreeGrafter"/>
</dbReference>
<reference evidence="7 8" key="1">
    <citation type="submission" date="2017-12" db="EMBL/GenBank/DDBJ databases">
        <title>Comparative genomics of Botrytis spp.</title>
        <authorList>
            <person name="Valero-Jimenez C.A."/>
            <person name="Tapia P."/>
            <person name="Veloso J."/>
            <person name="Silva-Moreno E."/>
            <person name="Staats M."/>
            <person name="Valdes J.H."/>
            <person name="Van Kan J.A.L."/>
        </authorList>
    </citation>
    <scope>NUCLEOTIDE SEQUENCE [LARGE SCALE GENOMIC DNA]</scope>
    <source>
        <strain evidence="7 8">MUCL435</strain>
    </source>
</reference>
<keyword evidence="3" id="KW-0862">Zinc</keyword>
<feature type="region of interest" description="Disordered" evidence="5">
    <location>
        <begin position="146"/>
        <end position="264"/>
    </location>
</feature>
<feature type="compositionally biased region" description="Basic and acidic residues" evidence="5">
    <location>
        <begin position="103"/>
        <end position="112"/>
    </location>
</feature>
<feature type="compositionally biased region" description="Polar residues" evidence="5">
    <location>
        <begin position="503"/>
        <end position="520"/>
    </location>
</feature>
<feature type="compositionally biased region" description="Acidic residues" evidence="5">
    <location>
        <begin position="1"/>
        <end position="11"/>
    </location>
</feature>
<keyword evidence="8" id="KW-1185">Reference proteome</keyword>
<proteinExistence type="predicted"/>
<evidence type="ECO:0000256" key="5">
    <source>
        <dbReference type="SAM" id="MobiDB-lite"/>
    </source>
</evidence>
<protein>
    <recommendedName>
        <fullName evidence="6">RING-type domain-containing protein</fullName>
    </recommendedName>
</protein>
<evidence type="ECO:0000256" key="4">
    <source>
        <dbReference type="PROSITE-ProRule" id="PRU00175"/>
    </source>
</evidence>
<feature type="region of interest" description="Disordered" evidence="5">
    <location>
        <begin position="481"/>
        <end position="520"/>
    </location>
</feature>
<dbReference type="SUPFAM" id="SSF57850">
    <property type="entry name" value="RING/U-box"/>
    <property type="match status" value="1"/>
</dbReference>
<feature type="region of interest" description="Disordered" evidence="5">
    <location>
        <begin position="1"/>
        <end position="42"/>
    </location>
</feature>
<feature type="compositionally biased region" description="Low complexity" evidence="5">
    <location>
        <begin position="610"/>
        <end position="631"/>
    </location>
</feature>
<dbReference type="InterPro" id="IPR051834">
    <property type="entry name" value="RING_finger_E3_ligase"/>
</dbReference>
<evidence type="ECO:0000256" key="3">
    <source>
        <dbReference type="ARBA" id="ARBA00022833"/>
    </source>
</evidence>
<feature type="region of interest" description="Disordered" evidence="5">
    <location>
        <begin position="432"/>
        <end position="461"/>
    </location>
</feature>
<dbReference type="Gene3D" id="3.30.40.10">
    <property type="entry name" value="Zinc/RING finger domain, C3HC4 (zinc finger)"/>
    <property type="match status" value="1"/>
</dbReference>
<evidence type="ECO:0000256" key="2">
    <source>
        <dbReference type="ARBA" id="ARBA00022771"/>
    </source>
</evidence>
<dbReference type="InterPro" id="IPR013083">
    <property type="entry name" value="Znf_RING/FYVE/PHD"/>
</dbReference>
<gene>
    <name evidence="7" type="ORF">BGAL_0424g00010</name>
</gene>
<feature type="compositionally biased region" description="Basic and acidic residues" evidence="5">
    <location>
        <begin position="633"/>
        <end position="649"/>
    </location>
</feature>
<dbReference type="PANTHER" id="PTHR45931:SF3">
    <property type="entry name" value="RING ZINC FINGER-CONTAINING PROTEIN"/>
    <property type="match status" value="1"/>
</dbReference>
<dbReference type="Pfam" id="PF13639">
    <property type="entry name" value="zf-RING_2"/>
    <property type="match status" value="1"/>
</dbReference>
<feature type="compositionally biased region" description="Acidic residues" evidence="5">
    <location>
        <begin position="250"/>
        <end position="264"/>
    </location>
</feature>
<dbReference type="AlphaFoldDB" id="A0A4S8QYY1"/>
<feature type="compositionally biased region" description="Polar residues" evidence="5">
    <location>
        <begin position="573"/>
        <end position="584"/>
    </location>
</feature>
<evidence type="ECO:0000256" key="1">
    <source>
        <dbReference type="ARBA" id="ARBA00022723"/>
    </source>
</evidence>
<dbReference type="SMART" id="SM00184">
    <property type="entry name" value="RING"/>
    <property type="match status" value="1"/>
</dbReference>